<accession>A0A0Q3Q778</accession>
<name>A0A0Q3Q778_SETIT</name>
<dbReference type="EMBL" id="AGNK02005695">
    <property type="status" value="NOT_ANNOTATED_CDS"/>
    <property type="molecule type" value="Genomic_DNA"/>
</dbReference>
<reference evidence="2" key="1">
    <citation type="journal article" date="2012" name="Nat. Biotechnol.">
        <title>Reference genome sequence of the model plant Setaria.</title>
        <authorList>
            <person name="Bennetzen J.L."/>
            <person name="Schmutz J."/>
            <person name="Wang H."/>
            <person name="Percifield R."/>
            <person name="Hawkins J."/>
            <person name="Pontaroli A.C."/>
            <person name="Estep M."/>
            <person name="Feng L."/>
            <person name="Vaughn J.N."/>
            <person name="Grimwood J."/>
            <person name="Jenkins J."/>
            <person name="Barry K."/>
            <person name="Lindquist E."/>
            <person name="Hellsten U."/>
            <person name="Deshpande S."/>
            <person name="Wang X."/>
            <person name="Wu X."/>
            <person name="Mitros T."/>
            <person name="Triplett J."/>
            <person name="Yang X."/>
            <person name="Ye C.Y."/>
            <person name="Mauro-Herrera M."/>
            <person name="Wang L."/>
            <person name="Li P."/>
            <person name="Sharma M."/>
            <person name="Sharma R."/>
            <person name="Ronald P.C."/>
            <person name="Panaud O."/>
            <person name="Kellogg E.A."/>
            <person name="Brutnell T.P."/>
            <person name="Doust A.N."/>
            <person name="Tuskan G.A."/>
            <person name="Rokhsar D."/>
            <person name="Devos K.M."/>
        </authorList>
    </citation>
    <scope>NUCLEOTIDE SEQUENCE [LARGE SCALE GENOMIC DNA]</scope>
    <source>
        <strain evidence="2">cv. Yugu1</strain>
    </source>
</reference>
<keyword evidence="2" id="KW-1185">Reference proteome</keyword>
<dbReference type="AlphaFoldDB" id="A0A0Q3Q778"/>
<reference evidence="1" key="2">
    <citation type="submission" date="2018-08" db="UniProtKB">
        <authorList>
            <consortium name="EnsemblPlants"/>
        </authorList>
    </citation>
    <scope>IDENTIFICATION</scope>
    <source>
        <strain evidence="1">Yugu1</strain>
    </source>
</reference>
<dbReference type="Gramene" id="KQK89411">
    <property type="protein sequence ID" value="KQK89411"/>
    <property type="gene ID" value="SETIT_0396612mg"/>
</dbReference>
<organism evidence="1 2">
    <name type="scientific">Setaria italica</name>
    <name type="common">Foxtail millet</name>
    <name type="synonym">Panicum italicum</name>
    <dbReference type="NCBI Taxonomy" id="4555"/>
    <lineage>
        <taxon>Eukaryota</taxon>
        <taxon>Viridiplantae</taxon>
        <taxon>Streptophyta</taxon>
        <taxon>Embryophyta</taxon>
        <taxon>Tracheophyta</taxon>
        <taxon>Spermatophyta</taxon>
        <taxon>Magnoliopsida</taxon>
        <taxon>Liliopsida</taxon>
        <taxon>Poales</taxon>
        <taxon>Poaceae</taxon>
        <taxon>PACMAD clade</taxon>
        <taxon>Panicoideae</taxon>
        <taxon>Panicodae</taxon>
        <taxon>Paniceae</taxon>
        <taxon>Cenchrinae</taxon>
        <taxon>Setaria</taxon>
    </lineage>
</organism>
<evidence type="ECO:0000313" key="1">
    <source>
        <dbReference type="EnsemblPlants" id="KQK89411"/>
    </source>
</evidence>
<protein>
    <submittedName>
        <fullName evidence="1">Uncharacterized protein</fullName>
    </submittedName>
</protein>
<sequence>MASSCIHDYRQFHEGLLLKLPFTTIFEYLQ</sequence>
<dbReference type="Proteomes" id="UP000004995">
    <property type="component" value="Unassembled WGS sequence"/>
</dbReference>
<evidence type="ECO:0000313" key="2">
    <source>
        <dbReference type="Proteomes" id="UP000004995"/>
    </source>
</evidence>
<dbReference type="InParanoid" id="A0A0Q3Q778"/>
<proteinExistence type="predicted"/>
<dbReference type="EnsemblPlants" id="KQK89411">
    <property type="protein sequence ID" value="KQK89411"/>
    <property type="gene ID" value="SETIT_0396612mg"/>
</dbReference>